<protein>
    <recommendedName>
        <fullName evidence="8">VIT family protein</fullName>
    </recommendedName>
</protein>
<sequence>MRVWFKGCILGKTIEEDFMPTPRLEHSHRPDDIANRLASGPNASYLRDWVYGGIDGTVTTFAIVAGSIGADLSATIILILGAANLFADGFSMAAANYSGSKSEIEDYARLKAVEEKHIAVAPDGEREEIRQIFRAKGYDGSDLDTLVELVSSNKSIWIETMMQAEYGLTDSARSPLKAALYTFAAFVLFGSIPLMPFVFPVPASAATATVLTILAFFTIGSLRARWSQRHWVSCGLETTAIGTFAAAIAFGVGYGLQALLG</sequence>
<evidence type="ECO:0000256" key="3">
    <source>
        <dbReference type="ARBA" id="ARBA00022989"/>
    </source>
</evidence>
<gene>
    <name evidence="6" type="ORF">SIAM614_10918</name>
</gene>
<feature type="transmembrane region" description="Helical" evidence="5">
    <location>
        <begin position="234"/>
        <end position="256"/>
    </location>
</feature>
<dbReference type="GO" id="GO:0005384">
    <property type="term" value="F:manganese ion transmembrane transporter activity"/>
    <property type="evidence" value="ECO:0007669"/>
    <property type="project" value="InterPro"/>
</dbReference>
<evidence type="ECO:0008006" key="8">
    <source>
        <dbReference type="Google" id="ProtNLM"/>
    </source>
</evidence>
<comment type="subcellular location">
    <subcellularLocation>
        <location evidence="1">Endomembrane system</location>
        <topology evidence="1">Multi-pass membrane protein</topology>
    </subcellularLocation>
</comment>
<evidence type="ECO:0000256" key="4">
    <source>
        <dbReference type="ARBA" id="ARBA00023136"/>
    </source>
</evidence>
<dbReference type="Pfam" id="PF01988">
    <property type="entry name" value="VIT1"/>
    <property type="match status" value="1"/>
</dbReference>
<evidence type="ECO:0000313" key="7">
    <source>
        <dbReference type="Proteomes" id="UP000004848"/>
    </source>
</evidence>
<comment type="caution">
    <text evidence="6">The sequence shown here is derived from an EMBL/GenBank/DDBJ whole genome shotgun (WGS) entry which is preliminary data.</text>
</comment>
<evidence type="ECO:0000256" key="2">
    <source>
        <dbReference type="ARBA" id="ARBA00022692"/>
    </source>
</evidence>
<reference evidence="6 7" key="1">
    <citation type="submission" date="2006-05" db="EMBL/GenBank/DDBJ databases">
        <authorList>
            <person name="King G."/>
            <person name="Ferriera S."/>
            <person name="Johnson J."/>
            <person name="Kravitz S."/>
            <person name="Beeson K."/>
            <person name="Sutton G."/>
            <person name="Rogers Y.-H."/>
            <person name="Friedman R."/>
            <person name="Frazier M."/>
            <person name="Venter J.C."/>
        </authorList>
    </citation>
    <scope>NUCLEOTIDE SEQUENCE [LARGE SCALE GENOMIC DNA]</scope>
    <source>
        <strain evidence="7">ATCC 25650 / DSM 13394 / JCM 20685 / NBRC 16684 / NCIMB 2208 / IAM 12614 / B1</strain>
    </source>
</reference>
<dbReference type="EMBL" id="AAUW01000001">
    <property type="protein sequence ID" value="EAV46336.1"/>
    <property type="molecule type" value="Genomic_DNA"/>
</dbReference>
<dbReference type="PANTHER" id="PTHR31851">
    <property type="entry name" value="FE(2+)/MN(2+) TRANSPORTER PCL1"/>
    <property type="match status" value="1"/>
</dbReference>
<dbReference type="GO" id="GO:0030026">
    <property type="term" value="P:intracellular manganese ion homeostasis"/>
    <property type="evidence" value="ECO:0007669"/>
    <property type="project" value="InterPro"/>
</dbReference>
<evidence type="ECO:0000256" key="5">
    <source>
        <dbReference type="SAM" id="Phobius"/>
    </source>
</evidence>
<dbReference type="eggNOG" id="COG1814">
    <property type="taxonomic scope" value="Bacteria"/>
</dbReference>
<evidence type="ECO:0000313" key="6">
    <source>
        <dbReference type="EMBL" id="EAV46336.1"/>
    </source>
</evidence>
<evidence type="ECO:0000256" key="1">
    <source>
        <dbReference type="ARBA" id="ARBA00004127"/>
    </source>
</evidence>
<dbReference type="GO" id="GO:0012505">
    <property type="term" value="C:endomembrane system"/>
    <property type="evidence" value="ECO:0007669"/>
    <property type="project" value="UniProtKB-SubCell"/>
</dbReference>
<accession>A0NMP1</accession>
<keyword evidence="3 5" id="KW-1133">Transmembrane helix</keyword>
<dbReference type="InterPro" id="IPR008217">
    <property type="entry name" value="Ccc1_fam"/>
</dbReference>
<keyword evidence="2 5" id="KW-0812">Transmembrane</keyword>
<feature type="transmembrane region" description="Helical" evidence="5">
    <location>
        <begin position="178"/>
        <end position="199"/>
    </location>
</feature>
<name>A0NMP1_ROSAI</name>
<dbReference type="Proteomes" id="UP000004848">
    <property type="component" value="Unassembled WGS sequence"/>
</dbReference>
<organism evidence="6 7">
    <name type="scientific">Roseibium aggregatum (strain ATCC 25650 / DSM 13394 / JCM 20685 / NBRC 16684 / NCIMB 2208 / IAM 12614 / B1)</name>
    <name type="common">Stappia aggregata</name>
    <dbReference type="NCBI Taxonomy" id="384765"/>
    <lineage>
        <taxon>Bacteria</taxon>
        <taxon>Pseudomonadati</taxon>
        <taxon>Pseudomonadota</taxon>
        <taxon>Alphaproteobacteria</taxon>
        <taxon>Hyphomicrobiales</taxon>
        <taxon>Stappiaceae</taxon>
        <taxon>Roseibium</taxon>
    </lineage>
</organism>
<feature type="transmembrane region" description="Helical" evidence="5">
    <location>
        <begin position="205"/>
        <end position="222"/>
    </location>
</feature>
<dbReference type="AlphaFoldDB" id="A0NMP1"/>
<keyword evidence="4 5" id="KW-0472">Membrane</keyword>
<proteinExistence type="predicted"/>